<accession>A0A246GCS7</accession>
<dbReference type="Pfam" id="PF18962">
    <property type="entry name" value="Por_Secre_tail"/>
    <property type="match status" value="1"/>
</dbReference>
<evidence type="ECO:0000313" key="5">
    <source>
        <dbReference type="EMBL" id="OWP78943.1"/>
    </source>
</evidence>
<dbReference type="AlphaFoldDB" id="A0A246GCS7"/>
<dbReference type="SUPFAM" id="SSF63829">
    <property type="entry name" value="Calcium-dependent phosphotriesterase"/>
    <property type="match status" value="1"/>
</dbReference>
<feature type="domain" description="PorZ N-terminal beta-propeller" evidence="4">
    <location>
        <begin position="46"/>
        <end position="205"/>
    </location>
</feature>
<dbReference type="NCBIfam" id="TIGR04183">
    <property type="entry name" value="Por_Secre_tail"/>
    <property type="match status" value="1"/>
</dbReference>
<comment type="caution">
    <text evidence="5">The sequence shown here is derived from an EMBL/GenBank/DDBJ whole genome shotgun (WGS) entry which is preliminary data.</text>
</comment>
<evidence type="ECO:0000313" key="6">
    <source>
        <dbReference type="Proteomes" id="UP000198034"/>
    </source>
</evidence>
<dbReference type="Gene3D" id="2.130.10.10">
    <property type="entry name" value="YVTN repeat-like/Quinoprotein amine dehydrogenase"/>
    <property type="match status" value="2"/>
</dbReference>
<feature type="signal peptide" evidence="2">
    <location>
        <begin position="1"/>
        <end position="19"/>
    </location>
</feature>
<dbReference type="InterPro" id="IPR015943">
    <property type="entry name" value="WD40/YVTN_repeat-like_dom_sf"/>
</dbReference>
<dbReference type="SUPFAM" id="SSF69322">
    <property type="entry name" value="Tricorn protease domain 2"/>
    <property type="match status" value="1"/>
</dbReference>
<evidence type="ECO:0000259" key="3">
    <source>
        <dbReference type="Pfam" id="PF18962"/>
    </source>
</evidence>
<dbReference type="Pfam" id="PF21544">
    <property type="entry name" value="PorZ_N_b_propeller"/>
    <property type="match status" value="1"/>
</dbReference>
<gene>
    <name evidence="5" type="ORF">BWK62_04045</name>
</gene>
<evidence type="ECO:0000259" key="4">
    <source>
        <dbReference type="Pfam" id="PF21544"/>
    </source>
</evidence>
<dbReference type="OrthoDB" id="9807410at2"/>
<proteinExistence type="predicted"/>
<sequence>MKNWVTFLFILLNFSHVFAQEINSWKGYYSYNMVKDLELVGNNILIAADNAYFLSDLNTNQTKKISTAEGLSGDPITQIHYSPTYNKTIVGHSNGLVIIVDETDGSMFYLKGIEDKPNILPNKKRINHFEEYNGKIYISTGYGITVLDMDKSQFGDTFFIGVGGTEQDVLSTSIINDTIYAIVKSNGIYAARLTNPFLIDFAQWNIVQPGNWLFLKSTKTKKILISDMGAIHELKSDNSISYITSVLQIPKDVNYNQDKLIVTSSNYINIFDENLNPVKELIWDKKFQSFFTNSSFKNNKIYTGTESNGLFSVDLDNTEVITNLTPSCPEKNRFFRIKVNNDVLWGVYGGYSLYYNPYEYCCGGPSQSGISIYSDQKWINLPYENLLGTRAISSIAFNPKDKNQVFIGSFFSGLLKLDNFTATNLYNQMNSPLKDELIPNVVLVNTPNFDLNGDLWITNSRAEKALFSVDKNNNWKSYSLKNIVLQPLAESYSAMKIDKNGTKWLGTFKTGVIGFNEKLNKNIIISNIKGKGSLPDNDVRSLALDNNNQLWIGTFNGLRYLPNVNSFLTDTSLDAKQIILLEEGTAQELFYQSNILDIEVDGANNKWVSVEGSGVFFISPDGQQTKLHFTKENSPLPSDIVDDIEIDQITGKVYFATNNGTVSYQSLPTVGTKDYSNTYIYPNPYRPEHKETVKITGLKDKSNVKITDIEGNLVFEVISQGGTVEWDTLSFAKTKVSSGVYVVLISDENGEDTVVKKLLVIR</sequence>
<evidence type="ECO:0000256" key="1">
    <source>
        <dbReference type="ARBA" id="ARBA00022729"/>
    </source>
</evidence>
<dbReference type="InterPro" id="IPR026444">
    <property type="entry name" value="Secre_tail"/>
</dbReference>
<evidence type="ECO:0000256" key="2">
    <source>
        <dbReference type="SAM" id="SignalP"/>
    </source>
</evidence>
<feature type="domain" description="Secretion system C-terminal sorting" evidence="3">
    <location>
        <begin position="680"/>
        <end position="760"/>
    </location>
</feature>
<dbReference type="InterPro" id="IPR011110">
    <property type="entry name" value="Reg_prop"/>
</dbReference>
<dbReference type="InterPro" id="IPR048954">
    <property type="entry name" value="PorZ_N"/>
</dbReference>
<keyword evidence="1 2" id="KW-0732">Signal</keyword>
<reference evidence="5 6" key="1">
    <citation type="journal article" date="2017" name="Infect. Genet. Evol.">
        <title>Comparative genome analysis of fish pathogen Flavobacterium columnare reveals extensive sequence diversity within the species.</title>
        <authorList>
            <person name="Kayansamruaj P."/>
            <person name="Dong H.T."/>
            <person name="Hirono I."/>
            <person name="Kondo H."/>
            <person name="Senapin S."/>
            <person name="Rodkhum C."/>
        </authorList>
    </citation>
    <scope>NUCLEOTIDE SEQUENCE [LARGE SCALE GENOMIC DNA]</scope>
    <source>
        <strain evidence="5 6">1214</strain>
    </source>
</reference>
<dbReference type="Proteomes" id="UP000198034">
    <property type="component" value="Unassembled WGS sequence"/>
</dbReference>
<protein>
    <submittedName>
        <fullName evidence="5">Uncharacterized protein</fullName>
    </submittedName>
</protein>
<name>A0A246GCS7_9FLAO</name>
<dbReference type="EMBL" id="MTCY01000007">
    <property type="protein sequence ID" value="OWP78943.1"/>
    <property type="molecule type" value="Genomic_DNA"/>
</dbReference>
<organism evidence="5 6">
    <name type="scientific">Flavobacterium columnare</name>
    <dbReference type="NCBI Taxonomy" id="996"/>
    <lineage>
        <taxon>Bacteria</taxon>
        <taxon>Pseudomonadati</taxon>
        <taxon>Bacteroidota</taxon>
        <taxon>Flavobacteriia</taxon>
        <taxon>Flavobacteriales</taxon>
        <taxon>Flavobacteriaceae</taxon>
        <taxon>Flavobacterium</taxon>
    </lineage>
</organism>
<dbReference type="Pfam" id="PF07494">
    <property type="entry name" value="Reg_prop"/>
    <property type="match status" value="1"/>
</dbReference>
<feature type="chain" id="PRO_5013394942" evidence="2">
    <location>
        <begin position="20"/>
        <end position="762"/>
    </location>
</feature>